<dbReference type="EMBL" id="PNEN01001758">
    <property type="protein sequence ID" value="PPJ51334.1"/>
    <property type="molecule type" value="Genomic_DNA"/>
</dbReference>
<feature type="region of interest" description="Disordered" evidence="1">
    <location>
        <begin position="119"/>
        <end position="139"/>
    </location>
</feature>
<accession>A0A2S6BV37</accession>
<proteinExistence type="predicted"/>
<dbReference type="OrthoDB" id="10355174at2759"/>
<sequence>MKRPTAMQREHIPNFPPSCHQTHRKIAFYQLKNQRRLEPELGPALPAKRMDYYFVAPFTFYAILVDFVRKCSLAAAERIFYGQWIWGYIPKPTTTTDPDQRSEHESVAVDDQFIMTSDSSHATEPKNHEKLPLDDQQHADSDISSDLEAPYSNISGAWHFGWRFVNPLSVLLGTRHFEDLLEDGSSKKMYTMTGSEKEWRLLTAMSLAFVFTLAVDGLAIGTCLVVKGIQKVAGVVRENYGEGNGRIWVVEGPVGGR</sequence>
<evidence type="ECO:0000313" key="2">
    <source>
        <dbReference type="EMBL" id="PPJ51334.1"/>
    </source>
</evidence>
<evidence type="ECO:0000313" key="3">
    <source>
        <dbReference type="Proteomes" id="UP000237631"/>
    </source>
</evidence>
<evidence type="ECO:0000256" key="1">
    <source>
        <dbReference type="SAM" id="MobiDB-lite"/>
    </source>
</evidence>
<protein>
    <submittedName>
        <fullName evidence="2">Uncharacterized protein</fullName>
    </submittedName>
</protein>
<gene>
    <name evidence="2" type="ORF">CBER1_08629</name>
</gene>
<keyword evidence="3" id="KW-1185">Reference proteome</keyword>
<dbReference type="Proteomes" id="UP000237631">
    <property type="component" value="Unassembled WGS sequence"/>
</dbReference>
<feature type="compositionally biased region" description="Basic and acidic residues" evidence="1">
    <location>
        <begin position="121"/>
        <end position="139"/>
    </location>
</feature>
<comment type="caution">
    <text evidence="2">The sequence shown here is derived from an EMBL/GenBank/DDBJ whole genome shotgun (WGS) entry which is preliminary data.</text>
</comment>
<dbReference type="AlphaFoldDB" id="A0A2S6BV37"/>
<reference evidence="3" key="1">
    <citation type="journal article" date="2017" name="bioRxiv">
        <title>Conservation of a gene cluster reveals novel cercosporin biosynthetic mechanisms and extends production to the genus Colletotrichum.</title>
        <authorList>
            <person name="de Jonge R."/>
            <person name="Ebert M.K."/>
            <person name="Huitt-Roehl C.R."/>
            <person name="Pal P."/>
            <person name="Suttle J.C."/>
            <person name="Spanner R.E."/>
            <person name="Neubauer J.D."/>
            <person name="Jurick W.M.II."/>
            <person name="Stott K.A."/>
            <person name="Secor G.A."/>
            <person name="Thomma B.P.H.J."/>
            <person name="Van de Peer Y."/>
            <person name="Townsend C.A."/>
            <person name="Bolton M.D."/>
        </authorList>
    </citation>
    <scope>NUCLEOTIDE SEQUENCE [LARGE SCALE GENOMIC DNA]</scope>
    <source>
        <strain evidence="3">CBS538.71</strain>
    </source>
</reference>
<organism evidence="2 3">
    <name type="scientific">Cercospora berteroae</name>
    <dbReference type="NCBI Taxonomy" id="357750"/>
    <lineage>
        <taxon>Eukaryota</taxon>
        <taxon>Fungi</taxon>
        <taxon>Dikarya</taxon>
        <taxon>Ascomycota</taxon>
        <taxon>Pezizomycotina</taxon>
        <taxon>Dothideomycetes</taxon>
        <taxon>Dothideomycetidae</taxon>
        <taxon>Mycosphaerellales</taxon>
        <taxon>Mycosphaerellaceae</taxon>
        <taxon>Cercospora</taxon>
    </lineage>
</organism>
<name>A0A2S6BV37_9PEZI</name>